<reference evidence="6 7" key="1">
    <citation type="submission" date="2019-03" db="EMBL/GenBank/DDBJ databases">
        <title>Draft genome sequences of novel Actinobacteria.</title>
        <authorList>
            <person name="Sahin N."/>
            <person name="Ay H."/>
            <person name="Saygin H."/>
        </authorList>
    </citation>
    <scope>NUCLEOTIDE SEQUENCE [LARGE SCALE GENOMIC DNA]</scope>
    <source>
        <strain evidence="6 7">16K404</strain>
    </source>
</reference>
<evidence type="ECO:0000256" key="1">
    <source>
        <dbReference type="ARBA" id="ARBA00023015"/>
    </source>
</evidence>
<dbReference type="RefSeq" id="WP_132623117.1">
    <property type="nucleotide sequence ID" value="NZ_SMKV01000013.1"/>
</dbReference>
<dbReference type="SUPFAM" id="SSF53822">
    <property type="entry name" value="Periplasmic binding protein-like I"/>
    <property type="match status" value="1"/>
</dbReference>
<evidence type="ECO:0000256" key="3">
    <source>
        <dbReference type="ARBA" id="ARBA00023163"/>
    </source>
</evidence>
<dbReference type="Proteomes" id="UP000294744">
    <property type="component" value="Unassembled WGS sequence"/>
</dbReference>
<proteinExistence type="predicted"/>
<dbReference type="InterPro" id="IPR046335">
    <property type="entry name" value="LacI/GalR-like_sensor"/>
</dbReference>
<keyword evidence="2" id="KW-0238">DNA-binding</keyword>
<dbReference type="Gene3D" id="3.40.50.2300">
    <property type="match status" value="2"/>
</dbReference>
<evidence type="ECO:0000259" key="5">
    <source>
        <dbReference type="Pfam" id="PF13377"/>
    </source>
</evidence>
<dbReference type="InterPro" id="IPR028082">
    <property type="entry name" value="Peripla_BP_I"/>
</dbReference>
<dbReference type="GO" id="GO:0003677">
    <property type="term" value="F:DNA binding"/>
    <property type="evidence" value="ECO:0007669"/>
    <property type="project" value="UniProtKB-KW"/>
</dbReference>
<comment type="caution">
    <text evidence="6">The sequence shown here is derived from an EMBL/GenBank/DDBJ whole genome shotgun (WGS) entry which is preliminary data.</text>
</comment>
<evidence type="ECO:0000313" key="6">
    <source>
        <dbReference type="EMBL" id="TDC92674.1"/>
    </source>
</evidence>
<feature type="region of interest" description="Disordered" evidence="4">
    <location>
        <begin position="112"/>
        <end position="193"/>
    </location>
</feature>
<sequence length="193" mass="20248">MSASRQRRRRRSRSRQRGTSPALPGRRGEAGIDAVFAASDLMAEGSLHVSRQSGSRVPDEVALGLRRHHQGCHTEPPLITVRQPMDGVGRHLAAHLLRLIAGEAVEPAITLTASSSASPPERRGSISGQFGRTDRARLITGAPGPPRSRAPMRSKSGRGRGGPAGTSIAGDQVTGSSPGSTAWSPAGSHHPCR</sequence>
<dbReference type="AlphaFoldDB" id="A0A4R4UU37"/>
<dbReference type="Pfam" id="PF13377">
    <property type="entry name" value="Peripla_BP_3"/>
    <property type="match status" value="1"/>
</dbReference>
<accession>A0A4R4UU37</accession>
<gene>
    <name evidence="6" type="ORF">E1161_12700</name>
</gene>
<dbReference type="OrthoDB" id="4268837at2"/>
<evidence type="ECO:0000313" key="7">
    <source>
        <dbReference type="Proteomes" id="UP000294744"/>
    </source>
</evidence>
<keyword evidence="1" id="KW-0805">Transcription regulation</keyword>
<organism evidence="6 7">
    <name type="scientific">Saccharopolyspora aridisoli</name>
    <dbReference type="NCBI Taxonomy" id="2530385"/>
    <lineage>
        <taxon>Bacteria</taxon>
        <taxon>Bacillati</taxon>
        <taxon>Actinomycetota</taxon>
        <taxon>Actinomycetes</taxon>
        <taxon>Pseudonocardiales</taxon>
        <taxon>Pseudonocardiaceae</taxon>
        <taxon>Saccharopolyspora</taxon>
    </lineage>
</organism>
<feature type="region of interest" description="Disordered" evidence="4">
    <location>
        <begin position="1"/>
        <end position="30"/>
    </location>
</feature>
<feature type="domain" description="Transcriptional regulator LacI/GalR-like sensor" evidence="5">
    <location>
        <begin position="25"/>
        <end position="108"/>
    </location>
</feature>
<evidence type="ECO:0000256" key="2">
    <source>
        <dbReference type="ARBA" id="ARBA00023125"/>
    </source>
</evidence>
<feature type="compositionally biased region" description="Basic residues" evidence="4">
    <location>
        <begin position="1"/>
        <end position="16"/>
    </location>
</feature>
<dbReference type="EMBL" id="SMKV01000013">
    <property type="protein sequence ID" value="TDC92674.1"/>
    <property type="molecule type" value="Genomic_DNA"/>
</dbReference>
<protein>
    <recommendedName>
        <fullName evidence="5">Transcriptional regulator LacI/GalR-like sensor domain-containing protein</fullName>
    </recommendedName>
</protein>
<keyword evidence="3" id="KW-0804">Transcription</keyword>
<keyword evidence="7" id="KW-1185">Reference proteome</keyword>
<feature type="compositionally biased region" description="Polar residues" evidence="4">
    <location>
        <begin position="173"/>
        <end position="183"/>
    </location>
</feature>
<evidence type="ECO:0000256" key="4">
    <source>
        <dbReference type="SAM" id="MobiDB-lite"/>
    </source>
</evidence>
<name>A0A4R4UU37_9PSEU</name>